<organism evidence="2 3">
    <name type="scientific">Virgibacillus halodenitrificans</name>
    <name type="common">Bacillus halodenitrificans</name>
    <dbReference type="NCBI Taxonomy" id="1482"/>
    <lineage>
        <taxon>Bacteria</taxon>
        <taxon>Bacillati</taxon>
        <taxon>Bacillota</taxon>
        <taxon>Bacilli</taxon>
        <taxon>Bacillales</taxon>
        <taxon>Bacillaceae</taxon>
        <taxon>Virgibacillus</taxon>
    </lineage>
</organism>
<sequence>MNWEILSTLAIGALIPMITTWLTSKSKFFYDEKIQKKQLFRKEIRNYYIIKPALGNSFFSMLNLINDKLYTDDYYDHLANDADILEHVNYEDVPIEIFEEYYECIGLLKAVVNSKGVINSKQYSKHLKKSVEEVYEDTIKKISILESNYEGYIQSIREKI</sequence>
<dbReference type="AlphaFoldDB" id="A0AAC9NL50"/>
<dbReference type="GeneID" id="71514512"/>
<keyword evidence="1" id="KW-0472">Membrane</keyword>
<proteinExistence type="predicted"/>
<dbReference type="KEGG" id="vhl:BME96_08910"/>
<keyword evidence="1" id="KW-1133">Transmembrane helix</keyword>
<name>A0AAC9NL50_VIRHA</name>
<dbReference type="Proteomes" id="UP000182945">
    <property type="component" value="Chromosome"/>
</dbReference>
<dbReference type="EMBL" id="CP017962">
    <property type="protein sequence ID" value="APC48281.1"/>
    <property type="molecule type" value="Genomic_DNA"/>
</dbReference>
<keyword evidence="1" id="KW-0812">Transmembrane</keyword>
<dbReference type="RefSeq" id="WP_071648905.1">
    <property type="nucleotide sequence ID" value="NZ_CP017962.1"/>
</dbReference>
<gene>
    <name evidence="2" type="ORF">BME96_08910</name>
</gene>
<accession>A0AAC9NL50</accession>
<feature type="transmembrane region" description="Helical" evidence="1">
    <location>
        <begin position="6"/>
        <end position="24"/>
    </location>
</feature>
<evidence type="ECO:0000256" key="1">
    <source>
        <dbReference type="SAM" id="Phobius"/>
    </source>
</evidence>
<evidence type="ECO:0000313" key="2">
    <source>
        <dbReference type="EMBL" id="APC48281.1"/>
    </source>
</evidence>
<reference evidence="2 3" key="1">
    <citation type="submission" date="2016-11" db="EMBL/GenBank/DDBJ databases">
        <title>Complete genome sequencing of Virgibacillus halodenitrificans PDB-F2.</title>
        <authorList>
            <person name="Sun Z."/>
            <person name="Zhou Y."/>
            <person name="Li H."/>
        </authorList>
    </citation>
    <scope>NUCLEOTIDE SEQUENCE [LARGE SCALE GENOMIC DNA]</scope>
    <source>
        <strain evidence="2 3">PDB-F2</strain>
    </source>
</reference>
<protein>
    <submittedName>
        <fullName evidence="2">Uncharacterized protein</fullName>
    </submittedName>
</protein>
<evidence type="ECO:0000313" key="3">
    <source>
        <dbReference type="Proteomes" id="UP000182945"/>
    </source>
</evidence>